<gene>
    <name evidence="7" type="ORF">TMPK1_30200</name>
</gene>
<name>A0A8S8XBE7_9PROT</name>
<sequence>MTFESNPVPLRNAIAARAQRLLLRPSEEWVRIADEPMTEGNIYRQWVIPLAAIPPVCSLLGSLLFGGVHPGLLPAIGGAAVHYVLALVGIFVAAMVIDVLARRFGGARQDVQALKVAAFSQTAIWLAGLFNLIPALSLLTLLGLYSLYLLYTGLPICMRAPKDSALPYTAAVVVATIVIYVVMAALLRLIGMGPLLA</sequence>
<feature type="transmembrane region" description="Helical" evidence="5">
    <location>
        <begin position="46"/>
        <end position="68"/>
    </location>
</feature>
<dbReference type="EMBL" id="BOPV01000001">
    <property type="protein sequence ID" value="GIL40783.1"/>
    <property type="molecule type" value="Genomic_DNA"/>
</dbReference>
<dbReference type="AlphaFoldDB" id="A0A8S8XBE7"/>
<evidence type="ECO:0000256" key="2">
    <source>
        <dbReference type="ARBA" id="ARBA00022692"/>
    </source>
</evidence>
<evidence type="ECO:0000256" key="3">
    <source>
        <dbReference type="ARBA" id="ARBA00022989"/>
    </source>
</evidence>
<evidence type="ECO:0000256" key="4">
    <source>
        <dbReference type="ARBA" id="ARBA00023136"/>
    </source>
</evidence>
<keyword evidence="4 5" id="KW-0472">Membrane</keyword>
<dbReference type="RefSeq" id="WP_420243980.1">
    <property type="nucleotide sequence ID" value="NZ_BOPV01000001.1"/>
</dbReference>
<comment type="subcellular location">
    <subcellularLocation>
        <location evidence="1">Membrane</location>
        <topology evidence="1">Multi-pass membrane protein</topology>
    </subcellularLocation>
</comment>
<feature type="transmembrane region" description="Helical" evidence="5">
    <location>
        <begin position="168"/>
        <end position="190"/>
    </location>
</feature>
<proteinExistence type="predicted"/>
<keyword evidence="8" id="KW-1185">Reference proteome</keyword>
<protein>
    <submittedName>
        <fullName evidence="7">YIP1 family protein</fullName>
    </submittedName>
</protein>
<organism evidence="7 8">
    <name type="scientific">Roseiterribacter gracilis</name>
    <dbReference type="NCBI Taxonomy" id="2812848"/>
    <lineage>
        <taxon>Bacteria</taxon>
        <taxon>Pseudomonadati</taxon>
        <taxon>Pseudomonadota</taxon>
        <taxon>Alphaproteobacteria</taxon>
        <taxon>Rhodospirillales</taxon>
        <taxon>Roseiterribacteraceae</taxon>
        <taxon>Roseiterribacter</taxon>
    </lineage>
</organism>
<dbReference type="Proteomes" id="UP000681075">
    <property type="component" value="Unassembled WGS sequence"/>
</dbReference>
<keyword evidence="3 5" id="KW-1133">Transmembrane helix</keyword>
<feature type="transmembrane region" description="Helical" evidence="5">
    <location>
        <begin position="80"/>
        <end position="101"/>
    </location>
</feature>
<dbReference type="Pfam" id="PF04893">
    <property type="entry name" value="Yip1"/>
    <property type="match status" value="1"/>
</dbReference>
<evidence type="ECO:0000313" key="7">
    <source>
        <dbReference type="EMBL" id="GIL40783.1"/>
    </source>
</evidence>
<feature type="transmembrane region" description="Helical" evidence="5">
    <location>
        <begin position="122"/>
        <end position="148"/>
    </location>
</feature>
<evidence type="ECO:0000259" key="6">
    <source>
        <dbReference type="Pfam" id="PF04893"/>
    </source>
</evidence>
<dbReference type="GO" id="GO:0016020">
    <property type="term" value="C:membrane"/>
    <property type="evidence" value="ECO:0007669"/>
    <property type="project" value="UniProtKB-SubCell"/>
</dbReference>
<reference evidence="7" key="1">
    <citation type="submission" date="2021-02" db="EMBL/GenBank/DDBJ databases">
        <title>Genome sequence of Rhodospirillales sp. strain TMPK1 isolated from soil.</title>
        <authorList>
            <person name="Nakai R."/>
            <person name="Kusada H."/>
            <person name="Tamaki H."/>
        </authorList>
    </citation>
    <scope>NUCLEOTIDE SEQUENCE</scope>
    <source>
        <strain evidence="7">TMPK1</strain>
    </source>
</reference>
<evidence type="ECO:0000313" key="8">
    <source>
        <dbReference type="Proteomes" id="UP000681075"/>
    </source>
</evidence>
<comment type="caution">
    <text evidence="7">The sequence shown here is derived from an EMBL/GenBank/DDBJ whole genome shotgun (WGS) entry which is preliminary data.</text>
</comment>
<keyword evidence="2 5" id="KW-0812">Transmembrane</keyword>
<evidence type="ECO:0000256" key="5">
    <source>
        <dbReference type="SAM" id="Phobius"/>
    </source>
</evidence>
<accession>A0A8S8XBE7</accession>
<feature type="domain" description="Yip1" evidence="6">
    <location>
        <begin position="21"/>
        <end position="182"/>
    </location>
</feature>
<dbReference type="InterPro" id="IPR006977">
    <property type="entry name" value="Yip1_dom"/>
</dbReference>
<evidence type="ECO:0000256" key="1">
    <source>
        <dbReference type="ARBA" id="ARBA00004141"/>
    </source>
</evidence>